<accession>A0AAV5J8Q4</accession>
<dbReference type="EMBL" id="BPVZ01000026">
    <property type="protein sequence ID" value="GKV06789.1"/>
    <property type="molecule type" value="Genomic_DNA"/>
</dbReference>
<gene>
    <name evidence="1" type="ORF">SLEP1_g18631</name>
</gene>
<evidence type="ECO:0000313" key="2">
    <source>
        <dbReference type="Proteomes" id="UP001054252"/>
    </source>
</evidence>
<reference evidence="1 2" key="1">
    <citation type="journal article" date="2021" name="Commun. Biol.">
        <title>The genome of Shorea leprosula (Dipterocarpaceae) highlights the ecological relevance of drought in aseasonal tropical rainforests.</title>
        <authorList>
            <person name="Ng K.K.S."/>
            <person name="Kobayashi M.J."/>
            <person name="Fawcett J.A."/>
            <person name="Hatakeyama M."/>
            <person name="Paape T."/>
            <person name="Ng C.H."/>
            <person name="Ang C.C."/>
            <person name="Tnah L.H."/>
            <person name="Lee C.T."/>
            <person name="Nishiyama T."/>
            <person name="Sese J."/>
            <person name="O'Brien M.J."/>
            <person name="Copetti D."/>
            <person name="Mohd Noor M.I."/>
            <person name="Ong R.C."/>
            <person name="Putra M."/>
            <person name="Sireger I.Z."/>
            <person name="Indrioko S."/>
            <person name="Kosugi Y."/>
            <person name="Izuno A."/>
            <person name="Isagi Y."/>
            <person name="Lee S.L."/>
            <person name="Shimizu K.K."/>
        </authorList>
    </citation>
    <scope>NUCLEOTIDE SEQUENCE [LARGE SCALE GENOMIC DNA]</scope>
    <source>
        <strain evidence="1">214</strain>
    </source>
</reference>
<organism evidence="1 2">
    <name type="scientific">Rubroshorea leprosula</name>
    <dbReference type="NCBI Taxonomy" id="152421"/>
    <lineage>
        <taxon>Eukaryota</taxon>
        <taxon>Viridiplantae</taxon>
        <taxon>Streptophyta</taxon>
        <taxon>Embryophyta</taxon>
        <taxon>Tracheophyta</taxon>
        <taxon>Spermatophyta</taxon>
        <taxon>Magnoliopsida</taxon>
        <taxon>eudicotyledons</taxon>
        <taxon>Gunneridae</taxon>
        <taxon>Pentapetalae</taxon>
        <taxon>rosids</taxon>
        <taxon>malvids</taxon>
        <taxon>Malvales</taxon>
        <taxon>Dipterocarpaceae</taxon>
        <taxon>Rubroshorea</taxon>
    </lineage>
</organism>
<dbReference type="Proteomes" id="UP001054252">
    <property type="component" value="Unassembled WGS sequence"/>
</dbReference>
<protein>
    <submittedName>
        <fullName evidence="1">Uncharacterized protein</fullName>
    </submittedName>
</protein>
<evidence type="ECO:0000313" key="1">
    <source>
        <dbReference type="EMBL" id="GKV06789.1"/>
    </source>
</evidence>
<proteinExistence type="predicted"/>
<comment type="caution">
    <text evidence="1">The sequence shown here is derived from an EMBL/GenBank/DDBJ whole genome shotgun (WGS) entry which is preliminary data.</text>
</comment>
<name>A0AAV5J8Q4_9ROSI</name>
<sequence>MQPPTATVKAAPFPAVSLFPPSTSDISCALSHGRFLQFFCEEIRGDWSSNFPSISLGHLSIETVIGC</sequence>
<keyword evidence="2" id="KW-1185">Reference proteome</keyword>
<dbReference type="AlphaFoldDB" id="A0AAV5J8Q4"/>